<name>A0A5B9FS39_9FLAO</name>
<dbReference type="InterPro" id="IPR013766">
    <property type="entry name" value="Thioredoxin_domain"/>
</dbReference>
<dbReference type="OrthoDB" id="9815205at2"/>
<dbReference type="PROSITE" id="PS51352">
    <property type="entry name" value="THIOREDOXIN_2"/>
    <property type="match status" value="1"/>
</dbReference>
<dbReference type="RefSeq" id="WP_147583237.1">
    <property type="nucleotide sequence ID" value="NZ_CP042831.1"/>
</dbReference>
<proteinExistence type="predicted"/>
<protein>
    <submittedName>
        <fullName evidence="3">Redoxin domain-containing protein</fullName>
    </submittedName>
</protein>
<dbReference type="AlphaFoldDB" id="A0A5B9FS39"/>
<dbReference type="InterPro" id="IPR000866">
    <property type="entry name" value="AhpC/TSA"/>
</dbReference>
<keyword evidence="4" id="KW-1185">Reference proteome</keyword>
<dbReference type="PANTHER" id="PTHR42852:SF17">
    <property type="entry name" value="THIOREDOXIN-LIKE PROTEIN HI_1115"/>
    <property type="match status" value="1"/>
</dbReference>
<evidence type="ECO:0000256" key="1">
    <source>
        <dbReference type="ARBA" id="ARBA00023284"/>
    </source>
</evidence>
<gene>
    <name evidence="3" type="ORF">FUA48_09095</name>
</gene>
<dbReference type="SUPFAM" id="SSF52833">
    <property type="entry name" value="Thioredoxin-like"/>
    <property type="match status" value="1"/>
</dbReference>
<organism evidence="3 4">
    <name type="scientific">Flavobacterium alkalisoli</name>
    <dbReference type="NCBI Taxonomy" id="2602769"/>
    <lineage>
        <taxon>Bacteria</taxon>
        <taxon>Pseudomonadati</taxon>
        <taxon>Bacteroidota</taxon>
        <taxon>Flavobacteriia</taxon>
        <taxon>Flavobacteriales</taxon>
        <taxon>Flavobacteriaceae</taxon>
        <taxon>Flavobacterium</taxon>
    </lineage>
</organism>
<dbReference type="GO" id="GO:0016491">
    <property type="term" value="F:oxidoreductase activity"/>
    <property type="evidence" value="ECO:0007669"/>
    <property type="project" value="InterPro"/>
</dbReference>
<evidence type="ECO:0000313" key="3">
    <source>
        <dbReference type="EMBL" id="QEE49734.1"/>
    </source>
</evidence>
<evidence type="ECO:0000313" key="4">
    <source>
        <dbReference type="Proteomes" id="UP000321222"/>
    </source>
</evidence>
<dbReference type="InterPro" id="IPR036249">
    <property type="entry name" value="Thioredoxin-like_sf"/>
</dbReference>
<dbReference type="Proteomes" id="UP000321222">
    <property type="component" value="Chromosome"/>
</dbReference>
<dbReference type="PANTHER" id="PTHR42852">
    <property type="entry name" value="THIOL:DISULFIDE INTERCHANGE PROTEIN DSBE"/>
    <property type="match status" value="1"/>
</dbReference>
<dbReference type="PROSITE" id="PS00194">
    <property type="entry name" value="THIOREDOXIN_1"/>
    <property type="match status" value="1"/>
</dbReference>
<dbReference type="InterPro" id="IPR050553">
    <property type="entry name" value="Thioredoxin_ResA/DsbE_sf"/>
</dbReference>
<dbReference type="CDD" id="cd02966">
    <property type="entry name" value="TlpA_like_family"/>
    <property type="match status" value="1"/>
</dbReference>
<feature type="domain" description="Thioredoxin" evidence="2">
    <location>
        <begin position="38"/>
        <end position="192"/>
    </location>
</feature>
<dbReference type="Gene3D" id="3.40.30.10">
    <property type="entry name" value="Glutaredoxin"/>
    <property type="match status" value="1"/>
</dbReference>
<evidence type="ECO:0000259" key="2">
    <source>
        <dbReference type="PROSITE" id="PS51352"/>
    </source>
</evidence>
<reference evidence="3 4" key="1">
    <citation type="submission" date="2019-08" db="EMBL/GenBank/DDBJ databases">
        <title>Flavobacterium alkalisoli sp. nov., isolated from rhizosphere soil of Suaeda salsa.</title>
        <authorList>
            <person name="Sun J.-Q."/>
            <person name="Xu L."/>
        </authorList>
    </citation>
    <scope>NUCLEOTIDE SEQUENCE [LARGE SCALE GENOMIC DNA]</scope>
    <source>
        <strain evidence="3 4">XS-5</strain>
    </source>
</reference>
<sequence length="193" mass="22339">MKKMLMAGLSAIFLLYSCNEKKENSTENSNSDSKEAVAEINKPQPIHVYEKGGVKVNAYNYNGLEYFLTKSNDTTYVVNFWATWCVPCVEELPYFEKLNAGYADKKVKVLLVSLDMHKKIESNLIPFIDKKKLQSDVVLLRDPDADTWIRKIDTIWSGAIPATIIYNKNSRKFFEQQFTYEELEKELNNFIKP</sequence>
<dbReference type="EMBL" id="CP042831">
    <property type="protein sequence ID" value="QEE49734.1"/>
    <property type="molecule type" value="Genomic_DNA"/>
</dbReference>
<dbReference type="InterPro" id="IPR017937">
    <property type="entry name" value="Thioredoxin_CS"/>
</dbReference>
<dbReference type="GO" id="GO:0016209">
    <property type="term" value="F:antioxidant activity"/>
    <property type="evidence" value="ECO:0007669"/>
    <property type="project" value="InterPro"/>
</dbReference>
<dbReference type="KEGG" id="fak:FUA48_09095"/>
<accession>A0A5B9FS39</accession>
<dbReference type="PROSITE" id="PS51257">
    <property type="entry name" value="PROKAR_LIPOPROTEIN"/>
    <property type="match status" value="1"/>
</dbReference>
<dbReference type="Pfam" id="PF00578">
    <property type="entry name" value="AhpC-TSA"/>
    <property type="match status" value="1"/>
</dbReference>
<keyword evidence="1" id="KW-0676">Redox-active center</keyword>